<keyword evidence="3" id="KW-1185">Reference proteome</keyword>
<evidence type="ECO:0000259" key="1">
    <source>
        <dbReference type="PROSITE" id="PS51352"/>
    </source>
</evidence>
<protein>
    <recommendedName>
        <fullName evidence="1">Thioredoxin domain-containing protein</fullName>
    </recommendedName>
</protein>
<name>A0ABQ1L8Y2_9SPHI</name>
<gene>
    <name evidence="2" type="ORF">GCM10011386_11370</name>
</gene>
<dbReference type="SUPFAM" id="SSF52833">
    <property type="entry name" value="Thioredoxin-like"/>
    <property type="match status" value="1"/>
</dbReference>
<sequence length="211" mass="23810">MLGILSVPSVAQTNNGLVLEKDADLVRFPKIKHNPDLSKVGGLVPGDTIPDYLWDLPLWVVNHPEGKDTITLREYEHSKLLVLDLWTTWCAPCIKSVEKWIDIQRHYPGEIDVVTIHMDFDYKALPFVQHRGWKYPVVIGEGRVLVSRHFFTQQTPGGVVLIKDGKVFSIPSWRSYDAGIIGDILAGNIKNFPSVTDVTHYGNLIKQDTIN</sequence>
<dbReference type="InterPro" id="IPR036249">
    <property type="entry name" value="Thioredoxin-like_sf"/>
</dbReference>
<feature type="domain" description="Thioredoxin" evidence="1">
    <location>
        <begin position="38"/>
        <end position="190"/>
    </location>
</feature>
<dbReference type="InterPro" id="IPR013766">
    <property type="entry name" value="Thioredoxin_domain"/>
</dbReference>
<proteinExistence type="predicted"/>
<reference evidence="3" key="1">
    <citation type="journal article" date="2019" name="Int. J. Syst. Evol. Microbiol.">
        <title>The Global Catalogue of Microorganisms (GCM) 10K type strain sequencing project: providing services to taxonomists for standard genome sequencing and annotation.</title>
        <authorList>
            <consortium name="The Broad Institute Genomics Platform"/>
            <consortium name="The Broad Institute Genome Sequencing Center for Infectious Disease"/>
            <person name="Wu L."/>
            <person name="Ma J."/>
        </authorList>
    </citation>
    <scope>NUCLEOTIDE SEQUENCE [LARGE SCALE GENOMIC DNA]</scope>
    <source>
        <strain evidence="3">CGMCC 1.15342</strain>
    </source>
</reference>
<evidence type="ECO:0000313" key="2">
    <source>
        <dbReference type="EMBL" id="GGC21147.1"/>
    </source>
</evidence>
<comment type="caution">
    <text evidence="2">The sequence shown here is derived from an EMBL/GenBank/DDBJ whole genome shotgun (WGS) entry which is preliminary data.</text>
</comment>
<dbReference type="PANTHER" id="PTHR42852">
    <property type="entry name" value="THIOL:DISULFIDE INTERCHANGE PROTEIN DSBE"/>
    <property type="match status" value="1"/>
</dbReference>
<dbReference type="PANTHER" id="PTHR42852:SF13">
    <property type="entry name" value="PROTEIN DIPZ"/>
    <property type="match status" value="1"/>
</dbReference>
<accession>A0ABQ1L8Y2</accession>
<dbReference type="Gene3D" id="3.40.30.10">
    <property type="entry name" value="Glutaredoxin"/>
    <property type="match status" value="1"/>
</dbReference>
<dbReference type="Proteomes" id="UP000597338">
    <property type="component" value="Unassembled WGS sequence"/>
</dbReference>
<organism evidence="2 3">
    <name type="scientific">Parapedobacter defluvii</name>
    <dbReference type="NCBI Taxonomy" id="2045106"/>
    <lineage>
        <taxon>Bacteria</taxon>
        <taxon>Pseudomonadati</taxon>
        <taxon>Bacteroidota</taxon>
        <taxon>Sphingobacteriia</taxon>
        <taxon>Sphingobacteriales</taxon>
        <taxon>Sphingobacteriaceae</taxon>
        <taxon>Parapedobacter</taxon>
    </lineage>
</organism>
<dbReference type="EMBL" id="BMIK01000002">
    <property type="protein sequence ID" value="GGC21147.1"/>
    <property type="molecule type" value="Genomic_DNA"/>
</dbReference>
<dbReference type="InterPro" id="IPR050553">
    <property type="entry name" value="Thioredoxin_ResA/DsbE_sf"/>
</dbReference>
<evidence type="ECO:0000313" key="3">
    <source>
        <dbReference type="Proteomes" id="UP000597338"/>
    </source>
</evidence>
<dbReference type="PROSITE" id="PS51352">
    <property type="entry name" value="THIOREDOXIN_2"/>
    <property type="match status" value="1"/>
</dbReference>
<dbReference type="CDD" id="cd02966">
    <property type="entry name" value="TlpA_like_family"/>
    <property type="match status" value="1"/>
</dbReference>